<comment type="caution">
    <text evidence="2">The sequence shown here is derived from an EMBL/GenBank/DDBJ whole genome shotgun (WGS) entry which is preliminary data.</text>
</comment>
<evidence type="ECO:0000256" key="1">
    <source>
        <dbReference type="SAM" id="SignalP"/>
    </source>
</evidence>
<accession>A0A6B3SQZ5</accession>
<dbReference type="AlphaFoldDB" id="A0A6B3SQZ5"/>
<sequence>MRLRPILAILAFLVAATSVAADRPFPQQTKRGTMTPANFPQIVIDGQTRHLAPAARIWNADNFIEMPAALRGSDFTVNYTEDMNGDIDRVWILSADEARESLQKQTNSQLRQ</sequence>
<feature type="signal peptide" evidence="1">
    <location>
        <begin position="1"/>
        <end position="20"/>
    </location>
</feature>
<evidence type="ECO:0000313" key="2">
    <source>
        <dbReference type="EMBL" id="NEX60832.1"/>
    </source>
</evidence>
<protein>
    <submittedName>
        <fullName evidence="2">Uncharacterized protein</fullName>
    </submittedName>
</protein>
<feature type="chain" id="PRO_5025542388" evidence="1">
    <location>
        <begin position="21"/>
        <end position="112"/>
    </location>
</feature>
<name>A0A6B3SQZ5_9BURK</name>
<gene>
    <name evidence="2" type="ORF">G3574_07060</name>
</gene>
<dbReference type="Proteomes" id="UP000482155">
    <property type="component" value="Unassembled WGS sequence"/>
</dbReference>
<proteinExistence type="predicted"/>
<reference evidence="2 3" key="1">
    <citation type="submission" date="2020-02" db="EMBL/GenBank/DDBJ databases">
        <authorList>
            <person name="Kim M.K."/>
        </authorList>
    </citation>
    <scope>NUCLEOTIDE SEQUENCE [LARGE SCALE GENOMIC DNA]</scope>
    <source>
        <strain evidence="2 3">17J57-3</strain>
    </source>
</reference>
<evidence type="ECO:0000313" key="3">
    <source>
        <dbReference type="Proteomes" id="UP000482155"/>
    </source>
</evidence>
<dbReference type="EMBL" id="JAAIVB010000021">
    <property type="protein sequence ID" value="NEX60832.1"/>
    <property type="molecule type" value="Genomic_DNA"/>
</dbReference>
<dbReference type="RefSeq" id="WP_163961462.1">
    <property type="nucleotide sequence ID" value="NZ_JAAIVB010000021.1"/>
</dbReference>
<keyword evidence="3" id="KW-1185">Reference proteome</keyword>
<organism evidence="2 3">
    <name type="scientific">Noviherbaspirillum galbum</name>
    <dbReference type="NCBI Taxonomy" id="2709383"/>
    <lineage>
        <taxon>Bacteria</taxon>
        <taxon>Pseudomonadati</taxon>
        <taxon>Pseudomonadota</taxon>
        <taxon>Betaproteobacteria</taxon>
        <taxon>Burkholderiales</taxon>
        <taxon>Oxalobacteraceae</taxon>
        <taxon>Noviherbaspirillum</taxon>
    </lineage>
</organism>
<keyword evidence="1" id="KW-0732">Signal</keyword>